<name>A0A9D4D459_DREPO</name>
<accession>A0A9D4D459</accession>
<proteinExistence type="predicted"/>
<sequence length="87" mass="9614">MACLKSHIKRLFIEEYVSGWIAKQGGWKASISANIAPPVISIGGEIIKKVALVGLIAVGVVVVWKNRDKLREIWNIKPGLEETIIYS</sequence>
<organism evidence="1 2">
    <name type="scientific">Dreissena polymorpha</name>
    <name type="common">Zebra mussel</name>
    <name type="synonym">Mytilus polymorpha</name>
    <dbReference type="NCBI Taxonomy" id="45954"/>
    <lineage>
        <taxon>Eukaryota</taxon>
        <taxon>Metazoa</taxon>
        <taxon>Spiralia</taxon>
        <taxon>Lophotrochozoa</taxon>
        <taxon>Mollusca</taxon>
        <taxon>Bivalvia</taxon>
        <taxon>Autobranchia</taxon>
        <taxon>Heteroconchia</taxon>
        <taxon>Euheterodonta</taxon>
        <taxon>Imparidentia</taxon>
        <taxon>Neoheterodontei</taxon>
        <taxon>Myida</taxon>
        <taxon>Dreissenoidea</taxon>
        <taxon>Dreissenidae</taxon>
        <taxon>Dreissena</taxon>
    </lineage>
</organism>
<evidence type="ECO:0000313" key="2">
    <source>
        <dbReference type="Proteomes" id="UP000828390"/>
    </source>
</evidence>
<gene>
    <name evidence="1" type="ORF">DPMN_045071</name>
</gene>
<comment type="caution">
    <text evidence="1">The sequence shown here is derived from an EMBL/GenBank/DDBJ whole genome shotgun (WGS) entry which is preliminary data.</text>
</comment>
<reference evidence="1" key="2">
    <citation type="submission" date="2020-11" db="EMBL/GenBank/DDBJ databases">
        <authorList>
            <person name="McCartney M.A."/>
            <person name="Auch B."/>
            <person name="Kono T."/>
            <person name="Mallez S."/>
            <person name="Becker A."/>
            <person name="Gohl D.M."/>
            <person name="Silverstein K.A.T."/>
            <person name="Koren S."/>
            <person name="Bechman K.B."/>
            <person name="Herman A."/>
            <person name="Abrahante J.E."/>
            <person name="Garbe J."/>
        </authorList>
    </citation>
    <scope>NUCLEOTIDE SEQUENCE</scope>
    <source>
        <strain evidence="1">Duluth1</strain>
        <tissue evidence="1">Whole animal</tissue>
    </source>
</reference>
<dbReference type="AlphaFoldDB" id="A0A9D4D459"/>
<protein>
    <submittedName>
        <fullName evidence="1">Uncharacterized protein</fullName>
    </submittedName>
</protein>
<evidence type="ECO:0000313" key="1">
    <source>
        <dbReference type="EMBL" id="KAH3738437.1"/>
    </source>
</evidence>
<keyword evidence="2" id="KW-1185">Reference proteome</keyword>
<dbReference type="SUPFAM" id="SSF56854">
    <property type="entry name" value="Bcl-2 inhibitors of programmed cell death"/>
    <property type="match status" value="1"/>
</dbReference>
<dbReference type="Proteomes" id="UP000828390">
    <property type="component" value="Unassembled WGS sequence"/>
</dbReference>
<reference evidence="1" key="1">
    <citation type="journal article" date="2019" name="bioRxiv">
        <title>The Genome of the Zebra Mussel, Dreissena polymorpha: A Resource for Invasive Species Research.</title>
        <authorList>
            <person name="McCartney M.A."/>
            <person name="Auch B."/>
            <person name="Kono T."/>
            <person name="Mallez S."/>
            <person name="Zhang Y."/>
            <person name="Obille A."/>
            <person name="Becker A."/>
            <person name="Abrahante J.E."/>
            <person name="Garbe J."/>
            <person name="Badalamenti J.P."/>
            <person name="Herman A."/>
            <person name="Mangelson H."/>
            <person name="Liachko I."/>
            <person name="Sullivan S."/>
            <person name="Sone E.D."/>
            <person name="Koren S."/>
            <person name="Silverstein K.A.T."/>
            <person name="Beckman K.B."/>
            <person name="Gohl D.M."/>
        </authorList>
    </citation>
    <scope>NUCLEOTIDE SEQUENCE</scope>
    <source>
        <strain evidence="1">Duluth1</strain>
        <tissue evidence="1">Whole animal</tissue>
    </source>
</reference>
<dbReference type="InterPro" id="IPR036834">
    <property type="entry name" value="Bcl-2-like_sf"/>
</dbReference>
<dbReference type="EMBL" id="JAIWYP010000011">
    <property type="protein sequence ID" value="KAH3738437.1"/>
    <property type="molecule type" value="Genomic_DNA"/>
</dbReference>
<dbReference type="GO" id="GO:0042981">
    <property type="term" value="P:regulation of apoptotic process"/>
    <property type="evidence" value="ECO:0007669"/>
    <property type="project" value="InterPro"/>
</dbReference>